<organism evidence="9 10">
    <name type="scientific">Lachnellula subtilissima</name>
    <dbReference type="NCBI Taxonomy" id="602034"/>
    <lineage>
        <taxon>Eukaryota</taxon>
        <taxon>Fungi</taxon>
        <taxon>Dikarya</taxon>
        <taxon>Ascomycota</taxon>
        <taxon>Pezizomycotina</taxon>
        <taxon>Leotiomycetes</taxon>
        <taxon>Helotiales</taxon>
        <taxon>Lachnaceae</taxon>
        <taxon>Lachnellula</taxon>
    </lineage>
</organism>
<name>A0A8H8RZE3_9HELO</name>
<evidence type="ECO:0000313" key="10">
    <source>
        <dbReference type="Proteomes" id="UP000462212"/>
    </source>
</evidence>
<keyword evidence="4" id="KW-0677">Repeat</keyword>
<evidence type="ECO:0000256" key="3">
    <source>
        <dbReference type="ARBA" id="ARBA00004370"/>
    </source>
</evidence>
<evidence type="ECO:0000256" key="4">
    <source>
        <dbReference type="ARBA" id="ARBA00022737"/>
    </source>
</evidence>
<keyword evidence="10" id="KW-1185">Reference proteome</keyword>
<evidence type="ECO:0000256" key="2">
    <source>
        <dbReference type="ARBA" id="ARBA00004240"/>
    </source>
</evidence>
<keyword evidence="5" id="KW-0256">Endoplasmic reticulum</keyword>
<evidence type="ECO:0000256" key="1">
    <source>
        <dbReference type="ARBA" id="ARBA00004173"/>
    </source>
</evidence>
<dbReference type="PANTHER" id="PTHR48182:SF2">
    <property type="entry name" value="PROTEIN SERAC1"/>
    <property type="match status" value="1"/>
</dbReference>
<keyword evidence="6" id="KW-0496">Mitochondrion</keyword>
<dbReference type="OrthoDB" id="427518at2759"/>
<comment type="subcellular location">
    <subcellularLocation>
        <location evidence="2">Endoplasmic reticulum</location>
    </subcellularLocation>
    <subcellularLocation>
        <location evidence="3">Membrane</location>
    </subcellularLocation>
    <subcellularLocation>
        <location evidence="1">Mitochondrion</location>
    </subcellularLocation>
</comment>
<dbReference type="Gene3D" id="3.40.50.1820">
    <property type="entry name" value="alpha/beta hydrolase"/>
    <property type="match status" value="1"/>
</dbReference>
<gene>
    <name evidence="9" type="primary">serac1_1</name>
    <name evidence="9" type="ORF">LSUB1_G003145</name>
</gene>
<evidence type="ECO:0000256" key="5">
    <source>
        <dbReference type="ARBA" id="ARBA00022824"/>
    </source>
</evidence>
<dbReference type="PANTHER" id="PTHR48182">
    <property type="entry name" value="PROTEIN SERAC1"/>
    <property type="match status" value="1"/>
</dbReference>
<sequence>MVGSLHAILSTTWTHKNGVFSPQLLAEDVKTARIMTFRYDADPSMVGGNNLRNHGKDPAFAVSDLRRSFRQRPLLFIAHSLGGLVCEQALLCCREEDRNLENVFQSTRGILFMGTPHAGSDLADWGYRLAKFLNVIQGTNSLILDPLRQKFDFLIAAEQQIQHLLLQPEKDVLGVGRIVPEHSAALSQYPDQGIAANNMDMTRFSRKFVSKYAKVLGRLYDNTEEINSPVTNKTLEGSQVRGTAGHGIGANQRVSNTGSGIGMIGQQNVQGGFHMQRKYKCHQLFRTSEYEQYKDRNPDLVPGTCKWFLQHSNYNSWRNYHTSSLLWVSADPGYSKSILSRFLVDKELQTTQSQTTCFFFFKDDNKKQKTATNALCAILHQLFS</sequence>
<dbReference type="InterPro" id="IPR052374">
    <property type="entry name" value="SERAC1"/>
</dbReference>
<dbReference type="SUPFAM" id="SSF53474">
    <property type="entry name" value="alpha/beta-Hydrolases"/>
    <property type="match status" value="1"/>
</dbReference>
<evidence type="ECO:0000256" key="6">
    <source>
        <dbReference type="ARBA" id="ARBA00023128"/>
    </source>
</evidence>
<dbReference type="GO" id="GO:0005783">
    <property type="term" value="C:endoplasmic reticulum"/>
    <property type="evidence" value="ECO:0007669"/>
    <property type="project" value="UniProtKB-SubCell"/>
</dbReference>
<dbReference type="InterPro" id="IPR029058">
    <property type="entry name" value="AB_hydrolase_fold"/>
</dbReference>
<evidence type="ECO:0000256" key="7">
    <source>
        <dbReference type="ARBA" id="ARBA00023136"/>
    </source>
</evidence>
<comment type="caution">
    <text evidence="9">The sequence shown here is derived from an EMBL/GenBank/DDBJ whole genome shotgun (WGS) entry which is preliminary data.</text>
</comment>
<dbReference type="Pfam" id="PF24883">
    <property type="entry name" value="NPHP3_N"/>
    <property type="match status" value="1"/>
</dbReference>
<proteinExistence type="predicted"/>
<feature type="domain" description="Nephrocystin 3-like N-terminal" evidence="8">
    <location>
        <begin position="303"/>
        <end position="384"/>
    </location>
</feature>
<dbReference type="InterPro" id="IPR056884">
    <property type="entry name" value="NPHP3-like_N"/>
</dbReference>
<evidence type="ECO:0000313" key="9">
    <source>
        <dbReference type="EMBL" id="TVY44186.1"/>
    </source>
</evidence>
<dbReference type="GO" id="GO:0005739">
    <property type="term" value="C:mitochondrion"/>
    <property type="evidence" value="ECO:0007669"/>
    <property type="project" value="UniProtKB-SubCell"/>
</dbReference>
<evidence type="ECO:0000259" key="8">
    <source>
        <dbReference type="Pfam" id="PF24883"/>
    </source>
</evidence>
<keyword evidence="7" id="KW-0472">Membrane</keyword>
<reference evidence="9 10" key="1">
    <citation type="submission" date="2018-05" db="EMBL/GenBank/DDBJ databases">
        <title>Genome sequencing and assembly of the regulated plant pathogen Lachnellula willkommii and related sister species for the development of diagnostic species identification markers.</title>
        <authorList>
            <person name="Giroux E."/>
            <person name="Bilodeau G."/>
        </authorList>
    </citation>
    <scope>NUCLEOTIDE SEQUENCE [LARGE SCALE GENOMIC DNA]</scope>
    <source>
        <strain evidence="9 10">CBS 197.66</strain>
    </source>
</reference>
<dbReference type="AlphaFoldDB" id="A0A8H8RZE3"/>
<dbReference type="EMBL" id="QGMJ01000045">
    <property type="protein sequence ID" value="TVY44186.1"/>
    <property type="molecule type" value="Genomic_DNA"/>
</dbReference>
<dbReference type="GO" id="GO:0016020">
    <property type="term" value="C:membrane"/>
    <property type="evidence" value="ECO:0007669"/>
    <property type="project" value="UniProtKB-SubCell"/>
</dbReference>
<dbReference type="Proteomes" id="UP000462212">
    <property type="component" value="Unassembled WGS sequence"/>
</dbReference>
<protein>
    <submittedName>
        <fullName evidence="9">Protein SERAC1</fullName>
    </submittedName>
</protein>
<accession>A0A8H8RZE3</accession>